<proteinExistence type="predicted"/>
<dbReference type="HOGENOM" id="CLU_055257_2_2_11"/>
<feature type="transmembrane region" description="Helical" evidence="1">
    <location>
        <begin position="165"/>
        <end position="189"/>
    </location>
</feature>
<evidence type="ECO:0000313" key="2">
    <source>
        <dbReference type="EMBL" id="EEA91383.1"/>
    </source>
</evidence>
<sequence>MSLDGFFAAPTTSGTSLSALLSTGAPLSALFLSFLVFSFAGWLYESTVCAMANYGHFANSGFLLGPCCPIYGVGAVACWLLLRDIPGVFTQFLAAALVCSAIEYTVGALLERLTGARFWDYSKFPFNIKGRVCLYGAALFGAGAVIVCRVAEPALLAAMQLIPSLALKIIALGCAACIAIDTVFTVVSWRQLSQKLELLRIEIADKFNDSLKDASTSLLDKVPAPILDSAAELKARSRALNSWLADMSDGTFEAIRGKVELPSFIAEGTRGLRLVARHAHGIATRAEKAAPEKLKTMMTRRELRFFNAFPEIKLKSYEGVIRATKLKERARELFHRD</sequence>
<dbReference type="EMBL" id="ABXJ01000022">
    <property type="protein sequence ID" value="EEA91383.1"/>
    <property type="molecule type" value="Genomic_DNA"/>
</dbReference>
<keyword evidence="1" id="KW-0472">Membrane</keyword>
<gene>
    <name evidence="2" type="ORF">COLSTE_00389</name>
</gene>
<feature type="transmembrane region" description="Helical" evidence="1">
    <location>
        <begin position="88"/>
        <end position="111"/>
    </location>
</feature>
<reference evidence="2 3" key="1">
    <citation type="submission" date="2008-10" db="EMBL/GenBank/DDBJ databases">
        <title>Draft genome sequence of Collinsella stercoris (DSM 13279).</title>
        <authorList>
            <person name="Sudarsanam P."/>
            <person name="Ley R."/>
            <person name="Guruge J."/>
            <person name="Turnbaugh P.J."/>
            <person name="Mahowald M."/>
            <person name="Liep D."/>
            <person name="Gordon J."/>
        </authorList>
    </citation>
    <scope>NUCLEOTIDE SEQUENCE [LARGE SCALE GENOMIC DNA]</scope>
    <source>
        <strain evidence="2 3">DSM 13279</strain>
    </source>
</reference>
<dbReference type="InterPro" id="IPR010540">
    <property type="entry name" value="CmpB_TMEM229"/>
</dbReference>
<keyword evidence="3" id="KW-1185">Reference proteome</keyword>
<accession>B6G8J8</accession>
<evidence type="ECO:0000256" key="1">
    <source>
        <dbReference type="SAM" id="Phobius"/>
    </source>
</evidence>
<evidence type="ECO:0000313" key="3">
    <source>
        <dbReference type="Proteomes" id="UP000003560"/>
    </source>
</evidence>
<organism evidence="2 3">
    <name type="scientific">Collinsella stercoris DSM 13279</name>
    <dbReference type="NCBI Taxonomy" id="445975"/>
    <lineage>
        <taxon>Bacteria</taxon>
        <taxon>Bacillati</taxon>
        <taxon>Actinomycetota</taxon>
        <taxon>Coriobacteriia</taxon>
        <taxon>Coriobacteriales</taxon>
        <taxon>Coriobacteriaceae</taxon>
        <taxon>Collinsella</taxon>
    </lineage>
</organism>
<dbReference type="Pfam" id="PF06541">
    <property type="entry name" value="ABC_trans_CmpB"/>
    <property type="match status" value="1"/>
</dbReference>
<feature type="transmembrane region" description="Helical" evidence="1">
    <location>
        <begin position="132"/>
        <end position="159"/>
    </location>
</feature>
<evidence type="ECO:0008006" key="4">
    <source>
        <dbReference type="Google" id="ProtNLM"/>
    </source>
</evidence>
<dbReference type="OrthoDB" id="9789229at2"/>
<name>B6G8J8_9ACTN</name>
<protein>
    <recommendedName>
        <fullName evidence="4">ABC transporter permease</fullName>
    </recommendedName>
</protein>
<feature type="transmembrane region" description="Helical" evidence="1">
    <location>
        <begin position="56"/>
        <end position="82"/>
    </location>
</feature>
<feature type="transmembrane region" description="Helical" evidence="1">
    <location>
        <begin position="20"/>
        <end position="44"/>
    </location>
</feature>
<keyword evidence="1" id="KW-1133">Transmembrane helix</keyword>
<dbReference type="Proteomes" id="UP000003560">
    <property type="component" value="Unassembled WGS sequence"/>
</dbReference>
<keyword evidence="1" id="KW-0812">Transmembrane</keyword>
<dbReference type="GeneID" id="98002728"/>
<comment type="caution">
    <text evidence="2">The sequence shown here is derived from an EMBL/GenBank/DDBJ whole genome shotgun (WGS) entry which is preliminary data.</text>
</comment>
<dbReference type="STRING" id="445975.COLSTE_00389"/>
<dbReference type="eggNOG" id="COG4905">
    <property type="taxonomic scope" value="Bacteria"/>
</dbReference>
<reference evidence="2 3" key="2">
    <citation type="submission" date="2008-10" db="EMBL/GenBank/DDBJ databases">
        <authorList>
            <person name="Fulton L."/>
            <person name="Clifton S."/>
            <person name="Fulton B."/>
            <person name="Xu J."/>
            <person name="Minx P."/>
            <person name="Pepin K.H."/>
            <person name="Johnson M."/>
            <person name="Thiruvilangam P."/>
            <person name="Bhonagiri V."/>
            <person name="Nash W.E."/>
            <person name="Mardis E.R."/>
            <person name="Wilson R.K."/>
        </authorList>
    </citation>
    <scope>NUCLEOTIDE SEQUENCE [LARGE SCALE GENOMIC DNA]</scope>
    <source>
        <strain evidence="2 3">DSM 13279</strain>
    </source>
</reference>
<dbReference type="RefSeq" id="WP_006720051.1">
    <property type="nucleotide sequence ID" value="NZ_CP085935.1"/>
</dbReference>
<dbReference type="AlphaFoldDB" id="B6G8J8"/>